<evidence type="ECO:0000313" key="2">
    <source>
        <dbReference type="Proteomes" id="UP001341840"/>
    </source>
</evidence>
<organism evidence="1 2">
    <name type="scientific">Stylosanthes scabra</name>
    <dbReference type="NCBI Taxonomy" id="79078"/>
    <lineage>
        <taxon>Eukaryota</taxon>
        <taxon>Viridiplantae</taxon>
        <taxon>Streptophyta</taxon>
        <taxon>Embryophyta</taxon>
        <taxon>Tracheophyta</taxon>
        <taxon>Spermatophyta</taxon>
        <taxon>Magnoliopsida</taxon>
        <taxon>eudicotyledons</taxon>
        <taxon>Gunneridae</taxon>
        <taxon>Pentapetalae</taxon>
        <taxon>rosids</taxon>
        <taxon>fabids</taxon>
        <taxon>Fabales</taxon>
        <taxon>Fabaceae</taxon>
        <taxon>Papilionoideae</taxon>
        <taxon>50 kb inversion clade</taxon>
        <taxon>dalbergioids sensu lato</taxon>
        <taxon>Dalbergieae</taxon>
        <taxon>Pterocarpus clade</taxon>
        <taxon>Stylosanthes</taxon>
    </lineage>
</organism>
<proteinExistence type="predicted"/>
<gene>
    <name evidence="1" type="ORF">PIB30_073916</name>
</gene>
<dbReference type="Proteomes" id="UP001341840">
    <property type="component" value="Unassembled WGS sequence"/>
</dbReference>
<name>A0ABU6VPS1_9FABA</name>
<keyword evidence="2" id="KW-1185">Reference proteome</keyword>
<accession>A0ABU6VPS1</accession>
<dbReference type="EMBL" id="JASCZI010151941">
    <property type="protein sequence ID" value="MED6174957.1"/>
    <property type="molecule type" value="Genomic_DNA"/>
</dbReference>
<reference evidence="1 2" key="1">
    <citation type="journal article" date="2023" name="Plants (Basel)">
        <title>Bridging the Gap: Combining Genomics and Transcriptomics Approaches to Understand Stylosanthes scabra, an Orphan Legume from the Brazilian Caatinga.</title>
        <authorList>
            <person name="Ferreira-Neto J.R.C."/>
            <person name="da Silva M.D."/>
            <person name="Binneck E."/>
            <person name="de Melo N.F."/>
            <person name="da Silva R.H."/>
            <person name="de Melo A.L.T.M."/>
            <person name="Pandolfi V."/>
            <person name="Bustamante F.O."/>
            <person name="Brasileiro-Vidal A.C."/>
            <person name="Benko-Iseppon A.M."/>
        </authorList>
    </citation>
    <scope>NUCLEOTIDE SEQUENCE [LARGE SCALE GENOMIC DNA]</scope>
    <source>
        <tissue evidence="1">Leaves</tissue>
    </source>
</reference>
<evidence type="ECO:0000313" key="1">
    <source>
        <dbReference type="EMBL" id="MED6174957.1"/>
    </source>
</evidence>
<sequence length="143" mass="16132">MSPKFFEVWKDDRCSVTEGTSSPSLRQWRKNAIVRGTLNRRRPKKEAARVDLRPRRSAEVQATCGRLAETLKGVDESAPVMAGRRFCKMEQRHRSLASCVPTSWKKMDGRRDARAFAIRVEPGGLGPGRMFGSGRSSQPRPMN</sequence>
<protein>
    <submittedName>
        <fullName evidence="1">Uncharacterized protein</fullName>
    </submittedName>
</protein>
<comment type="caution">
    <text evidence="1">The sequence shown here is derived from an EMBL/GenBank/DDBJ whole genome shotgun (WGS) entry which is preliminary data.</text>
</comment>